<dbReference type="RefSeq" id="WP_115773853.1">
    <property type="nucleotide sequence ID" value="NZ_PIOC01000019.1"/>
</dbReference>
<dbReference type="OrthoDB" id="46225at2"/>
<name>A0A3D8PRL4_9BACI</name>
<gene>
    <name evidence="3" type="ORF">CWR48_13895</name>
</gene>
<reference evidence="4" key="1">
    <citation type="submission" date="2017-11" db="EMBL/GenBank/DDBJ databases">
        <authorList>
            <person name="Zhu W."/>
        </authorList>
    </citation>
    <scope>NUCLEOTIDE SEQUENCE [LARGE SCALE GENOMIC DNA]</scope>
    <source>
        <strain evidence="4">CAU 1183</strain>
    </source>
</reference>
<protein>
    <recommendedName>
        <fullName evidence="5">DUF1351 domain-containing protein</fullName>
    </recommendedName>
</protein>
<dbReference type="Proteomes" id="UP000257143">
    <property type="component" value="Unassembled WGS sequence"/>
</dbReference>
<keyword evidence="4" id="KW-1185">Reference proteome</keyword>
<feature type="region of interest" description="Disordered" evidence="2">
    <location>
        <begin position="232"/>
        <end position="271"/>
    </location>
</feature>
<keyword evidence="1" id="KW-0175">Coiled coil</keyword>
<comment type="caution">
    <text evidence="3">The sequence shown here is derived from an EMBL/GenBank/DDBJ whole genome shotgun (WGS) entry which is preliminary data.</text>
</comment>
<organism evidence="3 4">
    <name type="scientific">Oceanobacillus arenosus</name>
    <dbReference type="NCBI Taxonomy" id="1229153"/>
    <lineage>
        <taxon>Bacteria</taxon>
        <taxon>Bacillati</taxon>
        <taxon>Bacillota</taxon>
        <taxon>Bacilli</taxon>
        <taxon>Bacillales</taxon>
        <taxon>Bacillaceae</taxon>
        <taxon>Oceanobacillus</taxon>
    </lineage>
</organism>
<proteinExistence type="predicted"/>
<evidence type="ECO:0008006" key="5">
    <source>
        <dbReference type="Google" id="ProtNLM"/>
    </source>
</evidence>
<dbReference type="Pfam" id="PF07083">
    <property type="entry name" value="DUF1351"/>
    <property type="match status" value="1"/>
</dbReference>
<dbReference type="EMBL" id="PIOC01000019">
    <property type="protein sequence ID" value="RDW17605.1"/>
    <property type="molecule type" value="Genomic_DNA"/>
</dbReference>
<evidence type="ECO:0000313" key="4">
    <source>
        <dbReference type="Proteomes" id="UP000257143"/>
    </source>
</evidence>
<evidence type="ECO:0000256" key="2">
    <source>
        <dbReference type="SAM" id="MobiDB-lite"/>
    </source>
</evidence>
<accession>A0A3D8PRL4</accession>
<dbReference type="AlphaFoldDB" id="A0A3D8PRL4"/>
<sequence length="331" mass="38574">MNELQVKTIKLTPAVVEFNYKELEAILDESLKKYDGLTFTEDDAAECKSTITELNKGKKSLDTYRKETKKQLTASVTEFENKCKQLDKKFNAVLIPLKDQYEQFEENRREEKRQKVQEIIAQLIEEYDLIEKYAIKITVLDSHLTKSKTLKSIKEELTTNVSMLKVQQDKEESDKRVIVNQVKLVNAENELNMSDIGYLRLLEFKDVNEISNQINKDVQHEIDKKLLAEQRKREELEREEKRKQAIAEREKQKETAKEQEESKPVEPPVIEEIKDPFSSADDAMDEGFMADPFANIESTHIKNYQVIGTEQQLSELVDYMNKNGISWAVIE</sequence>
<dbReference type="InterPro" id="IPR009785">
    <property type="entry name" value="Prophage_Lj928_Orf309"/>
</dbReference>
<evidence type="ECO:0000313" key="3">
    <source>
        <dbReference type="EMBL" id="RDW17605.1"/>
    </source>
</evidence>
<evidence type="ECO:0000256" key="1">
    <source>
        <dbReference type="SAM" id="Coils"/>
    </source>
</evidence>
<feature type="compositionally biased region" description="Basic and acidic residues" evidence="2">
    <location>
        <begin position="232"/>
        <end position="264"/>
    </location>
</feature>
<feature type="coiled-coil region" evidence="1">
    <location>
        <begin position="69"/>
        <end position="114"/>
    </location>
</feature>